<dbReference type="Pfam" id="PF00646">
    <property type="entry name" value="F-box"/>
    <property type="match status" value="1"/>
</dbReference>
<protein>
    <recommendedName>
        <fullName evidence="1">F-box domain-containing protein</fullName>
    </recommendedName>
</protein>
<evidence type="ECO:0000313" key="2">
    <source>
        <dbReference type="EMBL" id="CAI8601313.1"/>
    </source>
</evidence>
<accession>A0AAV0ZV07</accession>
<name>A0AAV0ZV07_VICFA</name>
<reference evidence="2 3" key="1">
    <citation type="submission" date="2023-01" db="EMBL/GenBank/DDBJ databases">
        <authorList>
            <person name="Kreplak J."/>
        </authorList>
    </citation>
    <scope>NUCLEOTIDE SEQUENCE [LARGE SCALE GENOMIC DNA]</scope>
</reference>
<proteinExistence type="predicted"/>
<gene>
    <name evidence="2" type="ORF">VFH_II266640</name>
</gene>
<feature type="domain" description="F-box" evidence="1">
    <location>
        <begin position="7"/>
        <end position="45"/>
    </location>
</feature>
<evidence type="ECO:0000313" key="3">
    <source>
        <dbReference type="Proteomes" id="UP001157006"/>
    </source>
</evidence>
<dbReference type="SUPFAM" id="SSF52047">
    <property type="entry name" value="RNI-like"/>
    <property type="match status" value="1"/>
</dbReference>
<dbReference type="Proteomes" id="UP001157006">
    <property type="component" value="Chromosome 2"/>
</dbReference>
<dbReference type="InterPro" id="IPR001810">
    <property type="entry name" value="F-box_dom"/>
</dbReference>
<dbReference type="AlphaFoldDB" id="A0AAV0ZV07"/>
<evidence type="ECO:0000259" key="1">
    <source>
        <dbReference type="Pfam" id="PF00646"/>
    </source>
</evidence>
<sequence length="226" mass="26128">MAAAAALPEELLECIFKSLNDDNHTLKHLSVVSKQFLAITNRVRFSVTISDETIPFLPRLFHRFPNLTSLNLTILSKTLEEVDDTLTLISTFPLDIKSFNVSNTNYNRSFHLSHTNHIRPFRIPAKGLIALSKTMKNLKCLAFYGMSHFKLEDLFFIADYFPLLEELNLSDPLFTCSQDFMMDDNDQLLALPNLRRINLFGNHINDQFINFLRRNCKLLQEIMIIC</sequence>
<organism evidence="2 3">
    <name type="scientific">Vicia faba</name>
    <name type="common">Broad bean</name>
    <name type="synonym">Faba vulgaris</name>
    <dbReference type="NCBI Taxonomy" id="3906"/>
    <lineage>
        <taxon>Eukaryota</taxon>
        <taxon>Viridiplantae</taxon>
        <taxon>Streptophyta</taxon>
        <taxon>Embryophyta</taxon>
        <taxon>Tracheophyta</taxon>
        <taxon>Spermatophyta</taxon>
        <taxon>Magnoliopsida</taxon>
        <taxon>eudicotyledons</taxon>
        <taxon>Gunneridae</taxon>
        <taxon>Pentapetalae</taxon>
        <taxon>rosids</taxon>
        <taxon>fabids</taxon>
        <taxon>Fabales</taxon>
        <taxon>Fabaceae</taxon>
        <taxon>Papilionoideae</taxon>
        <taxon>50 kb inversion clade</taxon>
        <taxon>NPAAA clade</taxon>
        <taxon>Hologalegina</taxon>
        <taxon>IRL clade</taxon>
        <taxon>Fabeae</taxon>
        <taxon>Vicia</taxon>
    </lineage>
</organism>
<dbReference type="InterPro" id="IPR032675">
    <property type="entry name" value="LRR_dom_sf"/>
</dbReference>
<dbReference type="EMBL" id="OX451737">
    <property type="protein sequence ID" value="CAI8601313.1"/>
    <property type="molecule type" value="Genomic_DNA"/>
</dbReference>
<keyword evidence="3" id="KW-1185">Reference proteome</keyword>
<dbReference type="Gene3D" id="3.80.10.10">
    <property type="entry name" value="Ribonuclease Inhibitor"/>
    <property type="match status" value="1"/>
</dbReference>